<reference evidence="1 2" key="1">
    <citation type="journal article" date="2019" name="Int. J. Syst. Evol. Microbiol.">
        <title>The Global Catalogue of Microorganisms (GCM) 10K type strain sequencing project: providing services to taxonomists for standard genome sequencing and annotation.</title>
        <authorList>
            <consortium name="The Broad Institute Genomics Platform"/>
            <consortium name="The Broad Institute Genome Sequencing Center for Infectious Disease"/>
            <person name="Wu L."/>
            <person name="Ma J."/>
        </authorList>
    </citation>
    <scope>NUCLEOTIDE SEQUENCE [LARGE SCALE GENOMIC DNA]</scope>
    <source>
        <strain evidence="1 2">CGMCC 1.3240</strain>
    </source>
</reference>
<dbReference type="Proteomes" id="UP001596312">
    <property type="component" value="Unassembled WGS sequence"/>
</dbReference>
<sequence>MNEGEQPAVRYRFSDPVGVLAAFDRAGIEHLEVSAERTIVIYRRTIFDFEVDDGQLEDAQTITVEVFDISPDLDATTDSVPLIETLVEELATTASVDWERR</sequence>
<organism evidence="1 2">
    <name type="scientific">Halalkalicoccus tibetensis</name>
    <dbReference type="NCBI Taxonomy" id="175632"/>
    <lineage>
        <taxon>Archaea</taxon>
        <taxon>Methanobacteriati</taxon>
        <taxon>Methanobacteriota</taxon>
        <taxon>Stenosarchaea group</taxon>
        <taxon>Halobacteria</taxon>
        <taxon>Halobacteriales</taxon>
        <taxon>Halococcaceae</taxon>
        <taxon>Halalkalicoccus</taxon>
    </lineage>
</organism>
<dbReference type="EMBL" id="JBHSXQ010000006">
    <property type="protein sequence ID" value="MFC6906878.1"/>
    <property type="molecule type" value="Genomic_DNA"/>
</dbReference>
<dbReference type="RefSeq" id="WP_340605460.1">
    <property type="nucleotide sequence ID" value="NZ_JBBMXV010000006.1"/>
</dbReference>
<protein>
    <submittedName>
        <fullName evidence="1">Uncharacterized protein</fullName>
    </submittedName>
</protein>
<name>A0ABD5V5L7_9EURY</name>
<evidence type="ECO:0000313" key="1">
    <source>
        <dbReference type="EMBL" id="MFC6906878.1"/>
    </source>
</evidence>
<comment type="caution">
    <text evidence="1">The sequence shown here is derived from an EMBL/GenBank/DDBJ whole genome shotgun (WGS) entry which is preliminary data.</text>
</comment>
<evidence type="ECO:0000313" key="2">
    <source>
        <dbReference type="Proteomes" id="UP001596312"/>
    </source>
</evidence>
<accession>A0ABD5V5L7</accession>
<gene>
    <name evidence="1" type="ORF">ACFQGH_16920</name>
</gene>
<dbReference type="AlphaFoldDB" id="A0ABD5V5L7"/>
<keyword evidence="2" id="KW-1185">Reference proteome</keyword>
<proteinExistence type="predicted"/>